<dbReference type="SUPFAM" id="SSF81343">
    <property type="entry name" value="Fumarate reductase respiratory complex transmembrane subunits"/>
    <property type="match status" value="1"/>
</dbReference>
<dbReference type="RefSeq" id="WP_055410313.1">
    <property type="nucleotide sequence ID" value="NZ_CP013011.1"/>
</dbReference>
<evidence type="ECO:0000313" key="4">
    <source>
        <dbReference type="Proteomes" id="UP000058613"/>
    </source>
</evidence>
<feature type="transmembrane region" description="Helical" evidence="1">
    <location>
        <begin position="80"/>
        <end position="101"/>
    </location>
</feature>
<evidence type="ECO:0000313" key="3">
    <source>
        <dbReference type="EMBL" id="OWJ54867.1"/>
    </source>
</evidence>
<evidence type="ECO:0000313" key="5">
    <source>
        <dbReference type="Proteomes" id="UP000196694"/>
    </source>
</evidence>
<keyword evidence="5" id="KW-1185">Reference proteome</keyword>
<gene>
    <name evidence="3" type="ORF">Pdsh_03920</name>
    <name evidence="2" type="ORF">Pyrde_1919</name>
</gene>
<dbReference type="AlphaFoldDB" id="A0A0P0N5C1"/>
<dbReference type="InterPro" id="IPR034804">
    <property type="entry name" value="SQR/QFR_C/D"/>
</dbReference>
<reference evidence="3 5" key="2">
    <citation type="submission" date="2017-05" db="EMBL/GenBank/DDBJ databases">
        <title>The draft genome of the hyperthermophilic archaeon 'Pyrodictium delaneyi strain Hulk', an iron and nitrate reducer, reveals the capacity for sulfate reduction.</title>
        <authorList>
            <person name="Demey L.M."/>
            <person name="Miller C."/>
            <person name="Manzella M."/>
            <person name="Reguera G."/>
            <person name="Kashefi K."/>
        </authorList>
    </citation>
    <scope>NUCLEOTIDE SEQUENCE [LARGE SCALE GENOMIC DNA]</scope>
    <source>
        <strain evidence="3 5">Hulk</strain>
    </source>
</reference>
<sequence>MASWGWRLEALRQLLSYVAAALLAVALPLHLLEHVPVDWLRQPPRPWVLWTVLLAAGFHGLNGLRSILLERVHGRRGRAVVEALFWILLALVVAVGATGLARTIGW</sequence>
<evidence type="ECO:0000256" key="1">
    <source>
        <dbReference type="SAM" id="Phobius"/>
    </source>
</evidence>
<proteinExistence type="predicted"/>
<evidence type="ECO:0000313" key="2">
    <source>
        <dbReference type="EMBL" id="ALL01962.1"/>
    </source>
</evidence>
<keyword evidence="1" id="KW-1133">Transmembrane helix</keyword>
<accession>A0A0P0N5C1</accession>
<dbReference type="EMBL" id="NCQP01000002">
    <property type="protein sequence ID" value="OWJ54867.1"/>
    <property type="molecule type" value="Genomic_DNA"/>
</dbReference>
<name>A0A0P0N5C1_9CREN</name>
<dbReference type="GeneID" id="26100259"/>
<keyword evidence="1" id="KW-0472">Membrane</keyword>
<dbReference type="STRING" id="1273541.Pyrde_1919"/>
<dbReference type="GO" id="GO:0016020">
    <property type="term" value="C:membrane"/>
    <property type="evidence" value="ECO:0007669"/>
    <property type="project" value="InterPro"/>
</dbReference>
<feature type="transmembrane region" description="Helical" evidence="1">
    <location>
        <begin position="14"/>
        <end position="32"/>
    </location>
</feature>
<protein>
    <submittedName>
        <fullName evidence="2">Succinate dehydrogenase/Fumarate reductase transmembrane subunit</fullName>
    </submittedName>
</protein>
<dbReference type="KEGG" id="pdl:Pyrde_1919"/>
<dbReference type="Proteomes" id="UP000058613">
    <property type="component" value="Chromosome"/>
</dbReference>
<feature type="transmembrane region" description="Helical" evidence="1">
    <location>
        <begin position="47"/>
        <end position="68"/>
    </location>
</feature>
<dbReference type="Proteomes" id="UP000196694">
    <property type="component" value="Unassembled WGS sequence"/>
</dbReference>
<dbReference type="EMBL" id="CP013011">
    <property type="protein sequence ID" value="ALL01962.1"/>
    <property type="molecule type" value="Genomic_DNA"/>
</dbReference>
<organism evidence="2 4">
    <name type="scientific">Pyrodictium delaneyi</name>
    <dbReference type="NCBI Taxonomy" id="1273541"/>
    <lineage>
        <taxon>Archaea</taxon>
        <taxon>Thermoproteota</taxon>
        <taxon>Thermoprotei</taxon>
        <taxon>Desulfurococcales</taxon>
        <taxon>Pyrodictiaceae</taxon>
        <taxon>Pyrodictium</taxon>
    </lineage>
</organism>
<dbReference type="Gene3D" id="1.20.1300.10">
    <property type="entry name" value="Fumarate reductase/succinate dehydrogenase, transmembrane subunit"/>
    <property type="match status" value="1"/>
</dbReference>
<reference evidence="2 4" key="1">
    <citation type="submission" date="2015-10" db="EMBL/GenBank/DDBJ databases">
        <title>Complete genome sequence of hyperthermophilic archaeon Pyrodictium delaneyi Su06.</title>
        <authorList>
            <person name="Jung J.-H."/>
            <person name="Lin J."/>
            <person name="Holden J.F."/>
            <person name="Park C.-S."/>
        </authorList>
    </citation>
    <scope>NUCLEOTIDE SEQUENCE [LARGE SCALE GENOMIC DNA]</scope>
    <source>
        <strain evidence="2 4">Su06</strain>
    </source>
</reference>
<keyword evidence="1 2" id="KW-0812">Transmembrane</keyword>